<protein>
    <submittedName>
        <fullName evidence="1">Uncharacterized protein</fullName>
    </submittedName>
</protein>
<keyword evidence="2" id="KW-1185">Reference proteome</keyword>
<reference evidence="1" key="1">
    <citation type="submission" date="2019-04" db="EMBL/GenBank/DDBJ databases">
        <title>Microbes associate with the intestines of laboratory mice.</title>
        <authorList>
            <person name="Navarre W."/>
            <person name="Wong E."/>
            <person name="Huang K."/>
            <person name="Tropini C."/>
            <person name="Ng K."/>
            <person name="Yu B."/>
        </authorList>
    </citation>
    <scope>NUCLEOTIDE SEQUENCE</scope>
    <source>
        <strain evidence="1">NM72_1-8</strain>
    </source>
</reference>
<organism evidence="1 2">
    <name type="scientific">Hominisplanchenecus murintestinalis</name>
    <dbReference type="NCBI Taxonomy" id="2941517"/>
    <lineage>
        <taxon>Bacteria</taxon>
        <taxon>Bacillati</taxon>
        <taxon>Bacillota</taxon>
        <taxon>Clostridia</taxon>
        <taxon>Lachnospirales</taxon>
        <taxon>Lachnospiraceae</taxon>
        <taxon>Hominisplanchenecus</taxon>
    </lineage>
</organism>
<evidence type="ECO:0000313" key="2">
    <source>
        <dbReference type="Proteomes" id="UP000307720"/>
    </source>
</evidence>
<name>A0AC61QYS5_9FIRM</name>
<gene>
    <name evidence="1" type="ORF">E5357_11465</name>
</gene>
<dbReference type="EMBL" id="SRZB01000027">
    <property type="protein sequence ID" value="TGX97682.1"/>
    <property type="molecule type" value="Genomic_DNA"/>
</dbReference>
<sequence length="155" mass="17607">MDRENLDLKTAIQIAKIVVTVPEERMPIIWDIFKQAGLDIGGVDEMAEWKALTKQAFLIDTEKFLAGITAGKEPVNGEYRIAVGDFNEYCTKQKLSPRCTRKHLAELEAIRTVKSNGKIDYTCTVYEAEKNASFHRYVCIYSDWKRRIKGGAADD</sequence>
<proteinExistence type="predicted"/>
<accession>A0AC61QYS5</accession>
<dbReference type="Proteomes" id="UP000307720">
    <property type="component" value="Unassembled WGS sequence"/>
</dbReference>
<evidence type="ECO:0000313" key="1">
    <source>
        <dbReference type="EMBL" id="TGX97682.1"/>
    </source>
</evidence>
<comment type="caution">
    <text evidence="1">The sequence shown here is derived from an EMBL/GenBank/DDBJ whole genome shotgun (WGS) entry which is preliminary data.</text>
</comment>